<dbReference type="GO" id="GO:0051539">
    <property type="term" value="F:4 iron, 4 sulfur cluster binding"/>
    <property type="evidence" value="ECO:0007669"/>
    <property type="project" value="UniProtKB-KW"/>
</dbReference>
<protein>
    <submittedName>
        <fullName evidence="7">Ferredoxin-type protein NapG</fullName>
    </submittedName>
</protein>
<keyword evidence="1" id="KW-0004">4Fe-4S</keyword>
<gene>
    <name evidence="7" type="primary">napG</name>
    <name evidence="7" type="ORF">NITMOv2_3626</name>
</gene>
<dbReference type="Gene3D" id="3.30.70.20">
    <property type="match status" value="2"/>
</dbReference>
<evidence type="ECO:0000313" key="8">
    <source>
        <dbReference type="Proteomes" id="UP000069205"/>
    </source>
</evidence>
<keyword evidence="4" id="KW-0411">Iron-sulfur</keyword>
<dbReference type="EMBL" id="CP011801">
    <property type="protein sequence ID" value="ALA60018.1"/>
    <property type="molecule type" value="Genomic_DNA"/>
</dbReference>
<keyword evidence="2" id="KW-0479">Metal-binding</keyword>
<dbReference type="InterPro" id="IPR017896">
    <property type="entry name" value="4Fe4S_Fe-S-bd"/>
</dbReference>
<dbReference type="KEGG" id="nmv:NITMOv2_3626"/>
<evidence type="ECO:0000313" key="7">
    <source>
        <dbReference type="EMBL" id="ALA60018.1"/>
    </source>
</evidence>
<dbReference type="PROSITE" id="PS00198">
    <property type="entry name" value="4FE4S_FER_1"/>
    <property type="match status" value="1"/>
</dbReference>
<name>A0A0K2GGD4_NITMO</name>
<dbReference type="PATRIC" id="fig|42253.5.peg.3577"/>
<evidence type="ECO:0000256" key="1">
    <source>
        <dbReference type="ARBA" id="ARBA00022485"/>
    </source>
</evidence>
<accession>A0A0K2GGD4</accession>
<dbReference type="InterPro" id="IPR017900">
    <property type="entry name" value="4Fe4S_Fe_S_CS"/>
</dbReference>
<feature type="region of interest" description="Disordered" evidence="5">
    <location>
        <begin position="27"/>
        <end position="50"/>
    </location>
</feature>
<evidence type="ECO:0000256" key="2">
    <source>
        <dbReference type="ARBA" id="ARBA00022723"/>
    </source>
</evidence>
<dbReference type="PANTHER" id="PTHR24960:SF79">
    <property type="entry name" value="PHOTOSYSTEM I IRON-SULFUR CENTER"/>
    <property type="match status" value="1"/>
</dbReference>
<dbReference type="SUPFAM" id="SSF54862">
    <property type="entry name" value="4Fe-4S ferredoxins"/>
    <property type="match status" value="1"/>
</dbReference>
<evidence type="ECO:0000256" key="3">
    <source>
        <dbReference type="ARBA" id="ARBA00023004"/>
    </source>
</evidence>
<feature type="domain" description="4Fe-4S ferredoxin-type" evidence="6">
    <location>
        <begin position="86"/>
        <end position="117"/>
    </location>
</feature>
<dbReference type="GO" id="GO:0046872">
    <property type="term" value="F:metal ion binding"/>
    <property type="evidence" value="ECO:0007669"/>
    <property type="project" value="UniProtKB-KW"/>
</dbReference>
<proteinExistence type="predicted"/>
<feature type="domain" description="4Fe-4S ferredoxin-type" evidence="6">
    <location>
        <begin position="53"/>
        <end position="82"/>
    </location>
</feature>
<keyword evidence="3" id="KW-0408">Iron</keyword>
<dbReference type="Proteomes" id="UP000069205">
    <property type="component" value="Chromosome"/>
</dbReference>
<evidence type="ECO:0000259" key="6">
    <source>
        <dbReference type="PROSITE" id="PS51379"/>
    </source>
</evidence>
<dbReference type="RefSeq" id="WP_053380940.1">
    <property type="nucleotide sequence ID" value="NZ_CP011801.1"/>
</dbReference>
<dbReference type="Pfam" id="PF12838">
    <property type="entry name" value="Fer4_7"/>
    <property type="match status" value="2"/>
</dbReference>
<reference evidence="7 8" key="1">
    <citation type="journal article" date="2015" name="Proc. Natl. Acad. Sci. U.S.A.">
        <title>Expanded metabolic versatility of ubiquitous nitrite-oxidizing bacteria from the genus Nitrospira.</title>
        <authorList>
            <person name="Koch H."/>
            <person name="Lucker S."/>
            <person name="Albertsen M."/>
            <person name="Kitzinger K."/>
            <person name="Herbold C."/>
            <person name="Spieck E."/>
            <person name="Nielsen P.H."/>
            <person name="Wagner M."/>
            <person name="Daims H."/>
        </authorList>
    </citation>
    <scope>NUCLEOTIDE SEQUENCE [LARGE SCALE GENOMIC DNA]</scope>
    <source>
        <strain evidence="7 8">NSP M-1</strain>
    </source>
</reference>
<dbReference type="PANTHER" id="PTHR24960">
    <property type="entry name" value="PHOTOSYSTEM I IRON-SULFUR CENTER-RELATED"/>
    <property type="match status" value="1"/>
</dbReference>
<sequence>MASNPSYGRRDFLKDSVLSVAKAAQEFAKQRDAKPDVAPPPPRTDWLRPPGAADEALFLERCTKCSDCIDACPPGAIVAHATDGTPVLFADQSPCLLCEDLPCIAACATDALMPVERRADVRMGIARIAQRLCTAGQGCHACVSKCPMHALAMDFDSLRLAVTSELCVGCGICESVCATVNDHVAIRVTPARQLVGTDMK</sequence>
<feature type="domain" description="4Fe-4S ferredoxin-type" evidence="6">
    <location>
        <begin position="158"/>
        <end position="189"/>
    </location>
</feature>
<evidence type="ECO:0000256" key="5">
    <source>
        <dbReference type="SAM" id="MobiDB-lite"/>
    </source>
</evidence>
<evidence type="ECO:0000256" key="4">
    <source>
        <dbReference type="ARBA" id="ARBA00023014"/>
    </source>
</evidence>
<dbReference type="AlphaFoldDB" id="A0A0K2GGD4"/>
<dbReference type="InterPro" id="IPR050157">
    <property type="entry name" value="PSI_iron-sulfur_center"/>
</dbReference>
<feature type="domain" description="4Fe-4S ferredoxin-type" evidence="6">
    <location>
        <begin position="124"/>
        <end position="156"/>
    </location>
</feature>
<dbReference type="PROSITE" id="PS51379">
    <property type="entry name" value="4FE4S_FER_2"/>
    <property type="match status" value="4"/>
</dbReference>
<keyword evidence="8" id="KW-1185">Reference proteome</keyword>
<organism evidence="7 8">
    <name type="scientific">Nitrospira moscoviensis</name>
    <dbReference type="NCBI Taxonomy" id="42253"/>
    <lineage>
        <taxon>Bacteria</taxon>
        <taxon>Pseudomonadati</taxon>
        <taxon>Nitrospirota</taxon>
        <taxon>Nitrospiria</taxon>
        <taxon>Nitrospirales</taxon>
        <taxon>Nitrospiraceae</taxon>
        <taxon>Nitrospira</taxon>
    </lineage>
</organism>
<dbReference type="STRING" id="42253.NITMOv2_3626"/>